<gene>
    <name evidence="18" type="ORF">Lalb_Chr07g0192661</name>
</gene>
<keyword evidence="9" id="KW-0934">Plastid</keyword>
<evidence type="ECO:0000256" key="2">
    <source>
        <dbReference type="ARBA" id="ARBA00006204"/>
    </source>
</evidence>
<evidence type="ECO:0000256" key="5">
    <source>
        <dbReference type="ARBA" id="ARBA00022481"/>
    </source>
</evidence>
<dbReference type="OrthoDB" id="563909at2759"/>
<dbReference type="Pfam" id="PF02788">
    <property type="entry name" value="RuBisCO_large_N"/>
    <property type="match status" value="1"/>
</dbReference>
<dbReference type="AlphaFoldDB" id="A0A6A4QAK5"/>
<keyword evidence="7" id="KW-0602">Photosynthesis</keyword>
<dbReference type="InterPro" id="IPR033966">
    <property type="entry name" value="RuBisCO"/>
</dbReference>
<keyword evidence="5" id="KW-0488">Methylation</keyword>
<comment type="similarity">
    <text evidence="2">Belongs to the RuBisCO large chain family. Type I subfamily.</text>
</comment>
<evidence type="ECO:0000256" key="14">
    <source>
        <dbReference type="ARBA" id="ARBA00023300"/>
    </source>
</evidence>
<evidence type="ECO:0000256" key="15">
    <source>
        <dbReference type="ARBA" id="ARBA00048059"/>
    </source>
</evidence>
<keyword evidence="19" id="KW-1185">Reference proteome</keyword>
<evidence type="ECO:0000256" key="7">
    <source>
        <dbReference type="ARBA" id="ARBA00022531"/>
    </source>
</evidence>
<evidence type="ECO:0000256" key="9">
    <source>
        <dbReference type="ARBA" id="ARBA00022640"/>
    </source>
</evidence>
<evidence type="ECO:0000256" key="6">
    <source>
        <dbReference type="ARBA" id="ARBA00022528"/>
    </source>
</evidence>
<dbReference type="InterPro" id="IPR036422">
    <property type="entry name" value="RuBisCO_lsu_N_sf"/>
</dbReference>
<keyword evidence="8" id="KW-0113">Calvin cycle</keyword>
<evidence type="ECO:0000256" key="4">
    <source>
        <dbReference type="ARBA" id="ARBA00017725"/>
    </source>
</evidence>
<keyword evidence="14" id="KW-0120">Carbon dioxide fixation</keyword>
<keyword evidence="12" id="KW-0601">Photorespiration</keyword>
<comment type="catalytic activity">
    <reaction evidence="15">
        <text>D-ribulose 1,5-bisphosphate + O2 = 2-phosphoglycolate + (2R)-3-phosphoglycerate + 2 H(+)</text>
        <dbReference type="Rhea" id="RHEA:36631"/>
        <dbReference type="ChEBI" id="CHEBI:15378"/>
        <dbReference type="ChEBI" id="CHEBI:15379"/>
        <dbReference type="ChEBI" id="CHEBI:57870"/>
        <dbReference type="ChEBI" id="CHEBI:58033"/>
        <dbReference type="ChEBI" id="CHEBI:58272"/>
    </reaction>
</comment>
<dbReference type="SUPFAM" id="SSF54966">
    <property type="entry name" value="RuBisCO, large subunit, small (N-terminal) domain"/>
    <property type="match status" value="1"/>
</dbReference>
<dbReference type="GO" id="GO:0009853">
    <property type="term" value="P:photorespiration"/>
    <property type="evidence" value="ECO:0007669"/>
    <property type="project" value="UniProtKB-KW"/>
</dbReference>
<dbReference type="PANTHER" id="PTHR42704">
    <property type="entry name" value="RIBULOSE BISPHOSPHATE CARBOXYLASE"/>
    <property type="match status" value="1"/>
</dbReference>
<evidence type="ECO:0000313" key="19">
    <source>
        <dbReference type="Proteomes" id="UP000447434"/>
    </source>
</evidence>
<evidence type="ECO:0000256" key="8">
    <source>
        <dbReference type="ARBA" id="ARBA00022567"/>
    </source>
</evidence>
<dbReference type="GO" id="GO:0009507">
    <property type="term" value="C:chloroplast"/>
    <property type="evidence" value="ECO:0007669"/>
    <property type="project" value="UniProtKB-SubCell"/>
</dbReference>
<evidence type="ECO:0000256" key="1">
    <source>
        <dbReference type="ARBA" id="ARBA00004229"/>
    </source>
</evidence>
<dbReference type="GO" id="GO:0019253">
    <property type="term" value="P:reductive pentose-phosphate cycle"/>
    <property type="evidence" value="ECO:0007669"/>
    <property type="project" value="UniProtKB-KW"/>
</dbReference>
<comment type="caution">
    <text evidence="18">The sequence shown here is derived from an EMBL/GenBank/DDBJ whole genome shotgun (WGS) entry which is preliminary data.</text>
</comment>
<keyword evidence="13" id="KW-0456">Lyase</keyword>
<comment type="subcellular location">
    <subcellularLocation>
        <location evidence="1">Plastid</location>
        <location evidence="1">Chloroplast</location>
    </subcellularLocation>
</comment>
<dbReference type="Gene3D" id="3.30.70.150">
    <property type="entry name" value="RuBisCO large subunit, N-terminal domain"/>
    <property type="match status" value="1"/>
</dbReference>
<keyword evidence="11" id="KW-0503">Monooxygenase</keyword>
<dbReference type="GO" id="GO:0016984">
    <property type="term" value="F:ribulose-bisphosphate carboxylase activity"/>
    <property type="evidence" value="ECO:0007669"/>
    <property type="project" value="UniProtKB-EC"/>
</dbReference>
<evidence type="ECO:0000259" key="17">
    <source>
        <dbReference type="Pfam" id="PF02788"/>
    </source>
</evidence>
<sequence>MSCREGFMSPQTETKASVGFKAGVKDYKLTYYTPDYETKDNGILAAFRVTLQPGVPPEDADAMVAAESSTCTWTIVWTDELTSLDCYKG</sequence>
<reference evidence="19" key="1">
    <citation type="journal article" date="2020" name="Nat. Commun.">
        <title>Genome sequence of the cluster root forming white lupin.</title>
        <authorList>
            <person name="Hufnagel B."/>
            <person name="Marques A."/>
            <person name="Soriano A."/>
            <person name="Marques L."/>
            <person name="Divol F."/>
            <person name="Doumas P."/>
            <person name="Sallet E."/>
            <person name="Mancinotti D."/>
            <person name="Carrere S."/>
            <person name="Marande W."/>
            <person name="Arribat S."/>
            <person name="Keller J."/>
            <person name="Huneau C."/>
            <person name="Blein T."/>
            <person name="Aime D."/>
            <person name="Laguerre M."/>
            <person name="Taylor J."/>
            <person name="Schubert V."/>
            <person name="Nelson M."/>
            <person name="Geu-Flores F."/>
            <person name="Crespi M."/>
            <person name="Gallardo-Guerrero K."/>
            <person name="Delaux P.-M."/>
            <person name="Salse J."/>
            <person name="Berges H."/>
            <person name="Guyot R."/>
            <person name="Gouzy J."/>
            <person name="Peret B."/>
        </authorList>
    </citation>
    <scope>NUCLEOTIDE SEQUENCE [LARGE SCALE GENOMIC DNA]</scope>
    <source>
        <strain evidence="19">cv. Amiga</strain>
    </source>
</reference>
<dbReference type="InterPro" id="IPR017443">
    <property type="entry name" value="RuBisCO_lsu_fd_N"/>
</dbReference>
<feature type="domain" description="Ribulose bisphosphate carboxylase large subunit ferrodoxin-like N-terminal" evidence="17">
    <location>
        <begin position="31"/>
        <end position="86"/>
    </location>
</feature>
<evidence type="ECO:0000256" key="10">
    <source>
        <dbReference type="ARBA" id="ARBA00023002"/>
    </source>
</evidence>
<evidence type="ECO:0000256" key="3">
    <source>
        <dbReference type="ARBA" id="ARBA00012287"/>
    </source>
</evidence>
<dbReference type="PANTHER" id="PTHR42704:SF15">
    <property type="entry name" value="RIBULOSE BISPHOSPHATE CARBOXYLASE LARGE CHAIN"/>
    <property type="match status" value="1"/>
</dbReference>
<comment type="catalytic activity">
    <reaction evidence="16">
        <text>2 (2R)-3-phosphoglycerate + 2 H(+) = D-ribulose 1,5-bisphosphate + CO2 + H2O</text>
        <dbReference type="Rhea" id="RHEA:23124"/>
        <dbReference type="ChEBI" id="CHEBI:15377"/>
        <dbReference type="ChEBI" id="CHEBI:15378"/>
        <dbReference type="ChEBI" id="CHEBI:16526"/>
        <dbReference type="ChEBI" id="CHEBI:57870"/>
        <dbReference type="ChEBI" id="CHEBI:58272"/>
        <dbReference type="EC" id="4.1.1.39"/>
    </reaction>
</comment>
<dbReference type="Proteomes" id="UP000447434">
    <property type="component" value="Chromosome 7"/>
</dbReference>
<protein>
    <recommendedName>
        <fullName evidence="4">Ribulose bisphosphate carboxylase large chain</fullName>
        <ecNumber evidence="3">4.1.1.39</ecNumber>
    </recommendedName>
</protein>
<organism evidence="18 19">
    <name type="scientific">Lupinus albus</name>
    <name type="common">White lupine</name>
    <name type="synonym">Lupinus termis</name>
    <dbReference type="NCBI Taxonomy" id="3870"/>
    <lineage>
        <taxon>Eukaryota</taxon>
        <taxon>Viridiplantae</taxon>
        <taxon>Streptophyta</taxon>
        <taxon>Embryophyta</taxon>
        <taxon>Tracheophyta</taxon>
        <taxon>Spermatophyta</taxon>
        <taxon>Magnoliopsida</taxon>
        <taxon>eudicotyledons</taxon>
        <taxon>Gunneridae</taxon>
        <taxon>Pentapetalae</taxon>
        <taxon>rosids</taxon>
        <taxon>fabids</taxon>
        <taxon>Fabales</taxon>
        <taxon>Fabaceae</taxon>
        <taxon>Papilionoideae</taxon>
        <taxon>50 kb inversion clade</taxon>
        <taxon>genistoids sensu lato</taxon>
        <taxon>core genistoids</taxon>
        <taxon>Genisteae</taxon>
        <taxon>Lupinus</taxon>
    </lineage>
</organism>
<evidence type="ECO:0000256" key="16">
    <source>
        <dbReference type="ARBA" id="ARBA00049469"/>
    </source>
</evidence>
<dbReference type="EMBL" id="WOCE01000007">
    <property type="protein sequence ID" value="KAE9610967.1"/>
    <property type="molecule type" value="Genomic_DNA"/>
</dbReference>
<evidence type="ECO:0000256" key="13">
    <source>
        <dbReference type="ARBA" id="ARBA00023239"/>
    </source>
</evidence>
<keyword evidence="6" id="KW-0150">Chloroplast</keyword>
<evidence type="ECO:0000256" key="12">
    <source>
        <dbReference type="ARBA" id="ARBA00023238"/>
    </source>
</evidence>
<evidence type="ECO:0000256" key="11">
    <source>
        <dbReference type="ARBA" id="ARBA00023033"/>
    </source>
</evidence>
<evidence type="ECO:0000313" key="18">
    <source>
        <dbReference type="EMBL" id="KAE9610967.1"/>
    </source>
</evidence>
<accession>A0A6A4QAK5</accession>
<dbReference type="EC" id="4.1.1.39" evidence="3"/>
<name>A0A6A4QAK5_LUPAL</name>
<keyword evidence="10" id="KW-0560">Oxidoreductase</keyword>
<proteinExistence type="inferred from homology"/>
<dbReference type="GO" id="GO:0004497">
    <property type="term" value="F:monooxygenase activity"/>
    <property type="evidence" value="ECO:0007669"/>
    <property type="project" value="UniProtKB-KW"/>
</dbReference>